<dbReference type="Pfam" id="PF12202">
    <property type="entry name" value="OSR1_C"/>
    <property type="match status" value="1"/>
</dbReference>
<evidence type="ECO:0000256" key="5">
    <source>
        <dbReference type="ARBA" id="ARBA00022527"/>
    </source>
</evidence>
<comment type="caution">
    <text evidence="16">The sequence shown here is derived from an EMBL/GenBank/DDBJ whole genome shotgun (WGS) entry which is preliminary data.</text>
</comment>
<dbReference type="GO" id="GO:0005524">
    <property type="term" value="F:ATP binding"/>
    <property type="evidence" value="ECO:0007669"/>
    <property type="project" value="UniProtKB-UniRule"/>
</dbReference>
<protein>
    <recommendedName>
        <fullName evidence="3">non-specific serine/threonine protein kinase</fullName>
        <ecNumber evidence="3">2.7.11.1</ecNumber>
    </recommendedName>
</protein>
<evidence type="ECO:0000256" key="3">
    <source>
        <dbReference type="ARBA" id="ARBA00012513"/>
    </source>
</evidence>
<evidence type="ECO:0000313" key="16">
    <source>
        <dbReference type="EMBL" id="CAF4751244.1"/>
    </source>
</evidence>
<keyword evidence="5" id="KW-0723">Serine/threonine-protein kinase</keyword>
<keyword evidence="10 13" id="KW-0067">ATP-binding</keyword>
<keyword evidence="17" id="KW-1185">Reference proteome</keyword>
<dbReference type="GO" id="GO:0005737">
    <property type="term" value="C:cytoplasm"/>
    <property type="evidence" value="ECO:0007669"/>
    <property type="project" value="UniProtKB-SubCell"/>
</dbReference>
<dbReference type="InterPro" id="IPR050629">
    <property type="entry name" value="STE20/SPS1-PAK"/>
</dbReference>
<keyword evidence="9" id="KW-0418">Kinase</keyword>
<dbReference type="InterPro" id="IPR024678">
    <property type="entry name" value="Kinase_OSR1/WNK_CCT"/>
</dbReference>
<evidence type="ECO:0000256" key="2">
    <source>
        <dbReference type="ARBA" id="ARBA00008874"/>
    </source>
</evidence>
<dbReference type="EMBL" id="CAJOBZ010000001">
    <property type="protein sequence ID" value="CAF4751244.1"/>
    <property type="molecule type" value="Genomic_DNA"/>
</dbReference>
<dbReference type="PROSITE" id="PS50011">
    <property type="entry name" value="PROTEIN_KINASE_DOM"/>
    <property type="match status" value="1"/>
</dbReference>
<dbReference type="AlphaFoldDB" id="A0A821LHP3"/>
<dbReference type="Pfam" id="PF00069">
    <property type="entry name" value="Pkinase"/>
    <property type="match status" value="1"/>
</dbReference>
<evidence type="ECO:0000256" key="12">
    <source>
        <dbReference type="ARBA" id="ARBA00048679"/>
    </source>
</evidence>
<evidence type="ECO:0000256" key="1">
    <source>
        <dbReference type="ARBA" id="ARBA00004496"/>
    </source>
</evidence>
<feature type="compositionally biased region" description="Acidic residues" evidence="14">
    <location>
        <begin position="360"/>
        <end position="370"/>
    </location>
</feature>
<comment type="catalytic activity">
    <reaction evidence="11">
        <text>L-threonyl-[protein] + ATP = O-phospho-L-threonyl-[protein] + ADP + H(+)</text>
        <dbReference type="Rhea" id="RHEA:46608"/>
        <dbReference type="Rhea" id="RHEA-COMP:11060"/>
        <dbReference type="Rhea" id="RHEA-COMP:11605"/>
        <dbReference type="ChEBI" id="CHEBI:15378"/>
        <dbReference type="ChEBI" id="CHEBI:30013"/>
        <dbReference type="ChEBI" id="CHEBI:30616"/>
        <dbReference type="ChEBI" id="CHEBI:61977"/>
        <dbReference type="ChEBI" id="CHEBI:456216"/>
        <dbReference type="EC" id="2.7.11.1"/>
    </reaction>
</comment>
<keyword evidence="4" id="KW-0963">Cytoplasm</keyword>
<evidence type="ECO:0000256" key="4">
    <source>
        <dbReference type="ARBA" id="ARBA00022490"/>
    </source>
</evidence>
<comment type="catalytic activity">
    <reaction evidence="12">
        <text>L-seryl-[protein] + ATP = O-phospho-L-seryl-[protein] + ADP + H(+)</text>
        <dbReference type="Rhea" id="RHEA:17989"/>
        <dbReference type="Rhea" id="RHEA-COMP:9863"/>
        <dbReference type="Rhea" id="RHEA-COMP:11604"/>
        <dbReference type="ChEBI" id="CHEBI:15378"/>
        <dbReference type="ChEBI" id="CHEBI:29999"/>
        <dbReference type="ChEBI" id="CHEBI:30616"/>
        <dbReference type="ChEBI" id="CHEBI:83421"/>
        <dbReference type="ChEBI" id="CHEBI:456216"/>
        <dbReference type="EC" id="2.7.11.1"/>
    </reaction>
</comment>
<dbReference type="OrthoDB" id="8693905at2759"/>
<evidence type="ECO:0000256" key="11">
    <source>
        <dbReference type="ARBA" id="ARBA00047899"/>
    </source>
</evidence>
<dbReference type="InterPro" id="IPR017441">
    <property type="entry name" value="Protein_kinase_ATP_BS"/>
</dbReference>
<dbReference type="Gene3D" id="3.10.20.90">
    <property type="entry name" value="Phosphatidylinositol 3-kinase Catalytic Subunit, Chain A, domain 1"/>
    <property type="match status" value="1"/>
</dbReference>
<dbReference type="SMART" id="SM00220">
    <property type="entry name" value="S_TKc"/>
    <property type="match status" value="1"/>
</dbReference>
<evidence type="ECO:0000256" key="9">
    <source>
        <dbReference type="ARBA" id="ARBA00022777"/>
    </source>
</evidence>
<dbReference type="InterPro" id="IPR011009">
    <property type="entry name" value="Kinase-like_dom_sf"/>
</dbReference>
<dbReference type="PANTHER" id="PTHR48012">
    <property type="entry name" value="STERILE20-LIKE KINASE, ISOFORM B-RELATED"/>
    <property type="match status" value="1"/>
</dbReference>
<evidence type="ECO:0000256" key="6">
    <source>
        <dbReference type="ARBA" id="ARBA00022553"/>
    </source>
</evidence>
<dbReference type="Proteomes" id="UP000663880">
    <property type="component" value="Unassembled WGS sequence"/>
</dbReference>
<dbReference type="SUPFAM" id="SSF56112">
    <property type="entry name" value="Protein kinase-like (PK-like)"/>
    <property type="match status" value="1"/>
</dbReference>
<dbReference type="FunFam" id="3.30.200.20:FF:000114">
    <property type="entry name" value="serine/threonine-protein kinase OSR1 isoform X1"/>
    <property type="match status" value="1"/>
</dbReference>
<feature type="domain" description="Protein kinase" evidence="15">
    <location>
        <begin position="40"/>
        <end position="314"/>
    </location>
</feature>
<dbReference type="CDD" id="cd06610">
    <property type="entry name" value="STKc_OSR1_SPAK"/>
    <property type="match status" value="1"/>
</dbReference>
<comment type="subcellular location">
    <subcellularLocation>
        <location evidence="1">Cytoplasm</location>
    </subcellularLocation>
</comment>
<dbReference type="GO" id="GO:0004674">
    <property type="term" value="F:protein serine/threonine kinase activity"/>
    <property type="evidence" value="ECO:0007669"/>
    <property type="project" value="UniProtKB-KW"/>
</dbReference>
<dbReference type="InterPro" id="IPR000719">
    <property type="entry name" value="Prot_kinase_dom"/>
</dbReference>
<dbReference type="Gene3D" id="3.30.200.20">
    <property type="entry name" value="Phosphorylase Kinase, domain 1"/>
    <property type="match status" value="1"/>
</dbReference>
<proteinExistence type="inferred from homology"/>
<evidence type="ECO:0000256" key="10">
    <source>
        <dbReference type="ARBA" id="ARBA00022840"/>
    </source>
</evidence>
<evidence type="ECO:0000256" key="8">
    <source>
        <dbReference type="ARBA" id="ARBA00022741"/>
    </source>
</evidence>
<keyword evidence="8 13" id="KW-0547">Nucleotide-binding</keyword>
<dbReference type="FunFam" id="1.10.510.10:FF:000068">
    <property type="entry name" value="STE20/SPS1-related proline-alanine-rich protein kinase"/>
    <property type="match status" value="1"/>
</dbReference>
<dbReference type="PROSITE" id="PS00107">
    <property type="entry name" value="PROTEIN_KINASE_ATP"/>
    <property type="match status" value="1"/>
</dbReference>
<organism evidence="16 17">
    <name type="scientific">Pieris macdunnoughi</name>
    <dbReference type="NCBI Taxonomy" id="345717"/>
    <lineage>
        <taxon>Eukaryota</taxon>
        <taxon>Metazoa</taxon>
        <taxon>Ecdysozoa</taxon>
        <taxon>Arthropoda</taxon>
        <taxon>Hexapoda</taxon>
        <taxon>Insecta</taxon>
        <taxon>Pterygota</taxon>
        <taxon>Neoptera</taxon>
        <taxon>Endopterygota</taxon>
        <taxon>Lepidoptera</taxon>
        <taxon>Glossata</taxon>
        <taxon>Ditrysia</taxon>
        <taxon>Papilionoidea</taxon>
        <taxon>Pieridae</taxon>
        <taxon>Pierinae</taxon>
        <taxon>Pieris</taxon>
    </lineage>
</organism>
<sequence length="499" mass="55950">MSLSVSSILLKRKVRMAALSTSNTDTVTQGVPWPNNEDDYEIGDVIGVGATAVVHSALCKPRNQKCAIKRISLDKWKSSLDELLKEIQVISSCNHENVVTYYTSFVVKEELWLVIRLLEGGSLRDVIKHKMKVSNCKHGVFDEVTIATVLKEVLKGLEYFHNNGKIHRDIKAGNILLGKDGTVQIADFGVSAWLGSEKDVSRQKLRHTFVGTPCWMAPEVMEQDQGYDFKADIWSFGITAIELATGTAPYCKYPPMKVLMLTLQNDAPDLDTCSEDKTQYKIYGKTFRKMIKDCLQKNPTKRPTATELLKHPFFKKAQDKKYLSQQLVDIGHSMELKFQAKRHSSASGGLHRTATGQWVWDDDDDDDSDDDNKPINEIQNESSSSDEDEPGEEQNATSNSPKVYNLVLRLRNDRLELNEIKFAFITGKDTGRSIASELVEAGLLSPIDWAPIARNLAQLLLLPESDSITFNLISTPTNKMDKDKLIGFAQICIISIECE</sequence>
<name>A0A821LHP3_9NEOP</name>
<dbReference type="Gene3D" id="1.10.510.10">
    <property type="entry name" value="Transferase(Phosphotransferase) domain 1"/>
    <property type="match status" value="1"/>
</dbReference>
<dbReference type="PANTHER" id="PTHR48012:SF16">
    <property type="entry name" value="NON-SPECIFIC SERINE_THREONINE PROTEIN KINASE"/>
    <property type="match status" value="1"/>
</dbReference>
<keyword evidence="7" id="KW-0808">Transferase</keyword>
<evidence type="ECO:0000313" key="17">
    <source>
        <dbReference type="Proteomes" id="UP000663880"/>
    </source>
</evidence>
<dbReference type="EC" id="2.7.11.1" evidence="3"/>
<feature type="binding site" evidence="13">
    <location>
        <position position="69"/>
    </location>
    <ligand>
        <name>ATP</name>
        <dbReference type="ChEBI" id="CHEBI:30616"/>
    </ligand>
</feature>
<evidence type="ECO:0000256" key="14">
    <source>
        <dbReference type="SAM" id="MobiDB-lite"/>
    </source>
</evidence>
<feature type="region of interest" description="Disordered" evidence="14">
    <location>
        <begin position="343"/>
        <end position="399"/>
    </location>
</feature>
<keyword evidence="6" id="KW-0597">Phosphoprotein</keyword>
<gene>
    <name evidence="16" type="ORF">PMACD_LOCUS698</name>
</gene>
<comment type="similarity">
    <text evidence="2">Belongs to the protein kinase superfamily. STE Ser/Thr protein kinase family. STE20 subfamily.</text>
</comment>
<evidence type="ECO:0000259" key="15">
    <source>
        <dbReference type="PROSITE" id="PS50011"/>
    </source>
</evidence>
<reference evidence="16" key="1">
    <citation type="submission" date="2021-02" db="EMBL/GenBank/DDBJ databases">
        <authorList>
            <person name="Steward A R."/>
        </authorList>
    </citation>
    <scope>NUCLEOTIDE SEQUENCE</scope>
</reference>
<accession>A0A821LHP3</accession>
<evidence type="ECO:0000256" key="13">
    <source>
        <dbReference type="PROSITE-ProRule" id="PRU10141"/>
    </source>
</evidence>
<evidence type="ECO:0000256" key="7">
    <source>
        <dbReference type="ARBA" id="ARBA00022679"/>
    </source>
</evidence>